<proteinExistence type="predicted"/>
<dbReference type="AlphaFoldDB" id="A0A1X7V6L3"/>
<protein>
    <submittedName>
        <fullName evidence="1">Uncharacterized protein</fullName>
    </submittedName>
</protein>
<dbReference type="EnsemblMetazoa" id="Aqu2.1.35633_001">
    <property type="protein sequence ID" value="Aqu2.1.35633_001"/>
    <property type="gene ID" value="Aqu2.1.35633"/>
</dbReference>
<accession>A0A1X7V6L3</accession>
<reference evidence="1" key="1">
    <citation type="submission" date="2017-05" db="UniProtKB">
        <authorList>
            <consortium name="EnsemblMetazoa"/>
        </authorList>
    </citation>
    <scope>IDENTIFICATION</scope>
</reference>
<name>A0A1X7V6L3_AMPQE</name>
<evidence type="ECO:0000313" key="1">
    <source>
        <dbReference type="EnsemblMetazoa" id="Aqu2.1.35633_001"/>
    </source>
</evidence>
<organism evidence="1">
    <name type="scientific">Amphimedon queenslandica</name>
    <name type="common">Sponge</name>
    <dbReference type="NCBI Taxonomy" id="400682"/>
    <lineage>
        <taxon>Eukaryota</taxon>
        <taxon>Metazoa</taxon>
        <taxon>Porifera</taxon>
        <taxon>Demospongiae</taxon>
        <taxon>Heteroscleromorpha</taxon>
        <taxon>Haplosclerida</taxon>
        <taxon>Niphatidae</taxon>
        <taxon>Amphimedon</taxon>
    </lineage>
</organism>
<sequence>MSEIAVAVDEVKEYIPPRLINKDFEDLLSVLSEVVCTVGEICELKIRRDAGSHPTTEIEKQRLQFYIENWFKVKEIAFLLSCSKQTVERWLRAYYLSMRNDTLISDFELNENLSQWSTSFPRSGVTMILSRLRSQGIYVLREFACH</sequence>
<dbReference type="InParanoid" id="A0A1X7V6L3"/>